<dbReference type="Proteomes" id="UP000260814">
    <property type="component" value="Unassembled WGS sequence"/>
</dbReference>
<feature type="compositionally biased region" description="Basic and acidic residues" evidence="1">
    <location>
        <begin position="13"/>
        <end position="30"/>
    </location>
</feature>
<dbReference type="AlphaFoldDB" id="A0A3E4Z7E6"/>
<feature type="compositionally biased region" description="Polar residues" evidence="1">
    <location>
        <begin position="1"/>
        <end position="12"/>
    </location>
</feature>
<proteinExistence type="predicted"/>
<gene>
    <name evidence="2" type="ORF">DXB87_10770</name>
</gene>
<name>A0A3E4Z7E6_9BACT</name>
<evidence type="ECO:0000256" key="1">
    <source>
        <dbReference type="SAM" id="MobiDB-lite"/>
    </source>
</evidence>
<comment type="caution">
    <text evidence="2">The sequence shown here is derived from an EMBL/GenBank/DDBJ whole genome shotgun (WGS) entry which is preliminary data.</text>
</comment>
<evidence type="ECO:0000313" key="2">
    <source>
        <dbReference type="EMBL" id="RGM90375.1"/>
    </source>
</evidence>
<evidence type="ECO:0000313" key="3">
    <source>
        <dbReference type="Proteomes" id="UP000260814"/>
    </source>
</evidence>
<feature type="region of interest" description="Disordered" evidence="1">
    <location>
        <begin position="1"/>
        <end position="30"/>
    </location>
</feature>
<protein>
    <submittedName>
        <fullName evidence="2">Uncharacterized protein</fullName>
    </submittedName>
</protein>
<organism evidence="2 3">
    <name type="scientific">Phocaeicola plebeius</name>
    <dbReference type="NCBI Taxonomy" id="310297"/>
    <lineage>
        <taxon>Bacteria</taxon>
        <taxon>Pseudomonadati</taxon>
        <taxon>Bacteroidota</taxon>
        <taxon>Bacteroidia</taxon>
        <taxon>Bacteroidales</taxon>
        <taxon>Bacteroidaceae</taxon>
        <taxon>Phocaeicola</taxon>
    </lineage>
</organism>
<dbReference type="EMBL" id="QSTW01000013">
    <property type="protein sequence ID" value="RGM90375.1"/>
    <property type="molecule type" value="Genomic_DNA"/>
</dbReference>
<sequence>MQYKVTKSTLENEGQKNDGFSADKNKKGDNRLSPFCVDKTLIEEGNPCFPYHAAKLQKIFISE</sequence>
<reference evidence="2 3" key="1">
    <citation type="submission" date="2018-08" db="EMBL/GenBank/DDBJ databases">
        <title>A genome reference for cultivated species of the human gut microbiota.</title>
        <authorList>
            <person name="Zou Y."/>
            <person name="Xue W."/>
            <person name="Luo G."/>
        </authorList>
    </citation>
    <scope>NUCLEOTIDE SEQUENCE [LARGE SCALE GENOMIC DNA]</scope>
    <source>
        <strain evidence="2 3">OM06-2</strain>
    </source>
</reference>
<accession>A0A3E4Z7E6</accession>